<keyword evidence="3" id="KW-1185">Reference proteome</keyword>
<comment type="caution">
    <text evidence="2">The sequence shown here is derived from an EMBL/GenBank/DDBJ whole genome shotgun (WGS) entry which is preliminary data.</text>
</comment>
<evidence type="ECO:0000313" key="3">
    <source>
        <dbReference type="Proteomes" id="UP001434883"/>
    </source>
</evidence>
<feature type="compositionally biased region" description="Basic and acidic residues" evidence="1">
    <location>
        <begin position="185"/>
        <end position="195"/>
    </location>
</feature>
<evidence type="ECO:0000313" key="2">
    <source>
        <dbReference type="EMBL" id="MEQ2218171.1"/>
    </source>
</evidence>
<protein>
    <submittedName>
        <fullName evidence="2">Uncharacterized protein</fullName>
    </submittedName>
</protein>
<reference evidence="2 3" key="1">
    <citation type="submission" date="2021-06" db="EMBL/GenBank/DDBJ databases">
        <authorList>
            <person name="Palmer J.M."/>
        </authorList>
    </citation>
    <scope>NUCLEOTIDE SEQUENCE [LARGE SCALE GENOMIC DNA]</scope>
    <source>
        <strain evidence="2 3">XC_2019</strain>
        <tissue evidence="2">Muscle</tissue>
    </source>
</reference>
<feature type="region of interest" description="Disordered" evidence="1">
    <location>
        <begin position="170"/>
        <end position="228"/>
    </location>
</feature>
<dbReference type="EMBL" id="JAHRIN010076566">
    <property type="protein sequence ID" value="MEQ2218171.1"/>
    <property type="molecule type" value="Genomic_DNA"/>
</dbReference>
<dbReference type="PANTHER" id="PTHR13173">
    <property type="entry name" value="WW DOMAIN BINDING PROTEIN 4"/>
    <property type="match status" value="1"/>
</dbReference>
<dbReference type="InterPro" id="IPR001202">
    <property type="entry name" value="WW_dom"/>
</dbReference>
<dbReference type="Gene3D" id="2.20.70.10">
    <property type="match status" value="1"/>
</dbReference>
<gene>
    <name evidence="2" type="ORF">XENOCAPTIV_030488</name>
</gene>
<dbReference type="Proteomes" id="UP001434883">
    <property type="component" value="Unassembled WGS sequence"/>
</dbReference>
<name>A0ABV0SDE1_9TELE</name>
<dbReference type="CDD" id="cd00201">
    <property type="entry name" value="WW"/>
    <property type="match status" value="1"/>
</dbReference>
<dbReference type="PANTHER" id="PTHR13173:SF10">
    <property type="entry name" value="WW DOMAIN-BINDING PROTEIN 4"/>
    <property type="match status" value="1"/>
</dbReference>
<dbReference type="InterPro" id="IPR040023">
    <property type="entry name" value="WBP4"/>
</dbReference>
<accession>A0ABV0SDE1</accession>
<evidence type="ECO:0000256" key="1">
    <source>
        <dbReference type="SAM" id="MobiDB-lite"/>
    </source>
</evidence>
<sequence length="228" mass="25292">MDTRTTITRHREVRVSVGQTRRFSGGKFSLCTVSVLWGSPWMEAVSPDGYTYFYNTETGGEGSLIQPDPFGCSVPDINHVCHMRHLLESSWVKPADLLSSEEPETKQDEENGAEPLISQLEPLPGGEDSSGGATQEVQPAESDQKLKIPKIYFRLAFFYYPSANVDLQLPQTDEGTAGTPADLPPEPKPKFKERVITSLGEEGGPTSFRKNKNQNGKSRSLRQRDDDD</sequence>
<feature type="region of interest" description="Disordered" evidence="1">
    <location>
        <begin position="98"/>
        <end position="142"/>
    </location>
</feature>
<organism evidence="2 3">
    <name type="scientific">Xenoophorus captivus</name>
    <dbReference type="NCBI Taxonomy" id="1517983"/>
    <lineage>
        <taxon>Eukaryota</taxon>
        <taxon>Metazoa</taxon>
        <taxon>Chordata</taxon>
        <taxon>Craniata</taxon>
        <taxon>Vertebrata</taxon>
        <taxon>Euteleostomi</taxon>
        <taxon>Actinopterygii</taxon>
        <taxon>Neopterygii</taxon>
        <taxon>Teleostei</taxon>
        <taxon>Neoteleostei</taxon>
        <taxon>Acanthomorphata</taxon>
        <taxon>Ovalentaria</taxon>
        <taxon>Atherinomorphae</taxon>
        <taxon>Cyprinodontiformes</taxon>
        <taxon>Goodeidae</taxon>
        <taxon>Xenoophorus</taxon>
    </lineage>
</organism>
<proteinExistence type="predicted"/>